<feature type="region of interest" description="Disordered" evidence="1">
    <location>
        <begin position="64"/>
        <end position="87"/>
    </location>
</feature>
<evidence type="ECO:0000313" key="2">
    <source>
        <dbReference type="EnsemblPlants" id="QL02p056502:mrna"/>
    </source>
</evidence>
<evidence type="ECO:0000256" key="1">
    <source>
        <dbReference type="SAM" id="MobiDB-lite"/>
    </source>
</evidence>
<proteinExistence type="predicted"/>
<name>A0A7N2KXK6_QUELO</name>
<evidence type="ECO:0000313" key="3">
    <source>
        <dbReference type="Proteomes" id="UP000594261"/>
    </source>
</evidence>
<reference evidence="3" key="1">
    <citation type="journal article" date="2016" name="G3 (Bethesda)">
        <title>First Draft Assembly and Annotation of the Genome of a California Endemic Oak Quercus lobata Nee (Fagaceae).</title>
        <authorList>
            <person name="Sork V.L."/>
            <person name="Fitz-Gibbon S.T."/>
            <person name="Puiu D."/>
            <person name="Crepeau M."/>
            <person name="Gugger P.F."/>
            <person name="Sherman R."/>
            <person name="Stevens K."/>
            <person name="Langley C.H."/>
            <person name="Pellegrini M."/>
            <person name="Salzberg S.L."/>
        </authorList>
    </citation>
    <scope>NUCLEOTIDE SEQUENCE [LARGE SCALE GENOMIC DNA]</scope>
    <source>
        <strain evidence="3">cv. SW786</strain>
    </source>
</reference>
<protein>
    <submittedName>
        <fullName evidence="2">Uncharacterized protein</fullName>
    </submittedName>
</protein>
<keyword evidence="3" id="KW-1185">Reference proteome</keyword>
<dbReference type="EnsemblPlants" id="QL02p056502:mrna">
    <property type="protein sequence ID" value="QL02p056502:mrna"/>
    <property type="gene ID" value="QL02p056502"/>
</dbReference>
<organism evidence="2 3">
    <name type="scientific">Quercus lobata</name>
    <name type="common">Valley oak</name>
    <dbReference type="NCBI Taxonomy" id="97700"/>
    <lineage>
        <taxon>Eukaryota</taxon>
        <taxon>Viridiplantae</taxon>
        <taxon>Streptophyta</taxon>
        <taxon>Embryophyta</taxon>
        <taxon>Tracheophyta</taxon>
        <taxon>Spermatophyta</taxon>
        <taxon>Magnoliopsida</taxon>
        <taxon>eudicotyledons</taxon>
        <taxon>Gunneridae</taxon>
        <taxon>Pentapetalae</taxon>
        <taxon>rosids</taxon>
        <taxon>fabids</taxon>
        <taxon>Fagales</taxon>
        <taxon>Fagaceae</taxon>
        <taxon>Quercus</taxon>
    </lineage>
</organism>
<accession>A0A7N2KXK6</accession>
<sequence length="163" mass="18866">MERKFTEMAEVDWNNQRSKRMIEEQAKEELEILETQHPNRFEYLKLELKSFIFHIQSQSQLPLPENYSSSSSSFPTSSIATTQESTSNRKRKVGDCLCVLMEDGNESPKKKLQMGTTNIMGNMKGITTNRKTKKKERVDEVLERAQACLQKIQHLKASLLFCC</sequence>
<dbReference type="Gramene" id="QL02p056502:mrna">
    <property type="protein sequence ID" value="QL02p056502:mrna"/>
    <property type="gene ID" value="QL02p056502"/>
</dbReference>
<feature type="compositionally biased region" description="Low complexity" evidence="1">
    <location>
        <begin position="68"/>
        <end position="78"/>
    </location>
</feature>
<dbReference type="OMA" id="AQYPNQH"/>
<dbReference type="AlphaFoldDB" id="A0A7N2KXK6"/>
<reference evidence="2" key="2">
    <citation type="submission" date="2021-01" db="UniProtKB">
        <authorList>
            <consortium name="EnsemblPlants"/>
        </authorList>
    </citation>
    <scope>IDENTIFICATION</scope>
</reference>
<dbReference type="InParanoid" id="A0A7N2KXK6"/>
<dbReference type="Proteomes" id="UP000594261">
    <property type="component" value="Chromosome 2"/>
</dbReference>